<dbReference type="Pfam" id="PF05425">
    <property type="entry name" value="CopD"/>
    <property type="match status" value="1"/>
</dbReference>
<keyword evidence="4" id="KW-0479">Metal-binding</keyword>
<dbReference type="RefSeq" id="WP_378589903.1">
    <property type="nucleotide sequence ID" value="NZ_JBHSKD010000009.1"/>
</dbReference>
<keyword evidence="2" id="KW-1003">Cell membrane</keyword>
<dbReference type="PANTHER" id="PTHR34820">
    <property type="entry name" value="INNER MEMBRANE PROTEIN YEBZ"/>
    <property type="match status" value="1"/>
</dbReference>
<evidence type="ECO:0000256" key="7">
    <source>
        <dbReference type="ARBA" id="ARBA00023008"/>
    </source>
</evidence>
<dbReference type="InterPro" id="IPR007348">
    <property type="entry name" value="CopC_dom"/>
</dbReference>
<evidence type="ECO:0000256" key="2">
    <source>
        <dbReference type="ARBA" id="ARBA00022475"/>
    </source>
</evidence>
<feature type="signal peptide" evidence="10">
    <location>
        <begin position="1"/>
        <end position="18"/>
    </location>
</feature>
<sequence length="616" mass="62608">MAASVAALVALLAVLATAQPAAAHGVLVRSDPQDGGMVVEGRTRLMLWFAEAVDLRGSTFLLHTADGDPVDVTASISADGDGVVELETTALGRGIYVLDWRTLSIADGHTTDGSLLFGAGVRPDVAPAAASTWPGWDALLSRWLALSGLLVAVGAVAVTGRVLEAARLPAAGAVRRALLLGAAACGVAVLGAVGEALQRTPRAAEGTTSWLAAVVANVVGTRWGQLWCWHAAALVLAAGLLAAAARGRSPLPPSRAAAAGALLVAATTEVLAGHVAGSGGLLAETVAVLASSAHLLAAGTWLGSLVVLAVCLLPVALRTPGRRRLLLHGAWRAFSPLAAASSLVVLASGLLLLGRDLPDLAALRDTSWGLAATGKVAALVAVLGVAAFSTLAVHPRSEVWLARAPHRLQALPAASRSRFPRLVGLELACLGAAVLLAAVMTSVATAQQQREVEATPTARSATVDGLFLSFEQVPLSSRESRVVLRINPLVRPQPGPVTGSDVMLVGPGGTATTVTLAEVEEGHWEATAPTPGAGRWTSWIAVERRGAPDAVAPVSWTAAGDPDAGPFATPALAVALALLAVGAAAALVVRRRRPTASVLARQGSRTVQSGRHEVSR</sequence>
<dbReference type="PANTHER" id="PTHR34820:SF4">
    <property type="entry name" value="INNER MEMBRANE PROTEIN YEBZ"/>
    <property type="match status" value="1"/>
</dbReference>
<keyword evidence="5 10" id="KW-0732">Signal</keyword>
<reference evidence="14" key="1">
    <citation type="journal article" date="2019" name="Int. J. Syst. Evol. Microbiol.">
        <title>The Global Catalogue of Microorganisms (GCM) 10K type strain sequencing project: providing services to taxonomists for standard genome sequencing and annotation.</title>
        <authorList>
            <consortium name="The Broad Institute Genomics Platform"/>
            <consortium name="The Broad Institute Genome Sequencing Center for Infectious Disease"/>
            <person name="Wu L."/>
            <person name="Ma J."/>
        </authorList>
    </citation>
    <scope>NUCLEOTIDE SEQUENCE [LARGE SCALE GENOMIC DNA]</scope>
    <source>
        <strain evidence="14">DFY41</strain>
    </source>
</reference>
<keyword evidence="3 9" id="KW-0812">Transmembrane</keyword>
<dbReference type="EMBL" id="JBHSKD010000009">
    <property type="protein sequence ID" value="MFC5177133.1"/>
    <property type="molecule type" value="Genomic_DNA"/>
</dbReference>
<dbReference type="Gene3D" id="2.60.40.1220">
    <property type="match status" value="1"/>
</dbReference>
<feature type="domain" description="Copper resistance protein D" evidence="12">
    <location>
        <begin position="331"/>
        <end position="440"/>
    </location>
</feature>
<feature type="transmembrane region" description="Helical" evidence="9">
    <location>
        <begin position="422"/>
        <end position="444"/>
    </location>
</feature>
<protein>
    <submittedName>
        <fullName evidence="13">Copper resistance CopC/CopD family protein</fullName>
    </submittedName>
</protein>
<feature type="transmembrane region" description="Helical" evidence="9">
    <location>
        <begin position="567"/>
        <end position="589"/>
    </location>
</feature>
<feature type="transmembrane region" description="Helical" evidence="9">
    <location>
        <begin position="295"/>
        <end position="317"/>
    </location>
</feature>
<evidence type="ECO:0000256" key="5">
    <source>
        <dbReference type="ARBA" id="ARBA00022729"/>
    </source>
</evidence>
<accession>A0ABW0BIV3</accession>
<feature type="chain" id="PRO_5046360121" evidence="10">
    <location>
        <begin position="19"/>
        <end position="616"/>
    </location>
</feature>
<keyword evidence="8 9" id="KW-0472">Membrane</keyword>
<gene>
    <name evidence="13" type="ORF">ACFPGP_10650</name>
</gene>
<organism evidence="13 14">
    <name type="scientific">Nocardioides taihuensis</name>
    <dbReference type="NCBI Taxonomy" id="1835606"/>
    <lineage>
        <taxon>Bacteria</taxon>
        <taxon>Bacillati</taxon>
        <taxon>Actinomycetota</taxon>
        <taxon>Actinomycetes</taxon>
        <taxon>Propionibacteriales</taxon>
        <taxon>Nocardioidaceae</taxon>
        <taxon>Nocardioides</taxon>
    </lineage>
</organism>
<proteinExistence type="predicted"/>
<evidence type="ECO:0000256" key="8">
    <source>
        <dbReference type="ARBA" id="ARBA00023136"/>
    </source>
</evidence>
<dbReference type="InterPro" id="IPR008457">
    <property type="entry name" value="Cu-R_CopD_dom"/>
</dbReference>
<evidence type="ECO:0000259" key="12">
    <source>
        <dbReference type="Pfam" id="PF05425"/>
    </source>
</evidence>
<evidence type="ECO:0000256" key="10">
    <source>
        <dbReference type="SAM" id="SignalP"/>
    </source>
</evidence>
<dbReference type="InterPro" id="IPR014756">
    <property type="entry name" value="Ig_E-set"/>
</dbReference>
<evidence type="ECO:0000256" key="9">
    <source>
        <dbReference type="SAM" id="Phobius"/>
    </source>
</evidence>
<evidence type="ECO:0000256" key="4">
    <source>
        <dbReference type="ARBA" id="ARBA00022723"/>
    </source>
</evidence>
<evidence type="ECO:0000313" key="14">
    <source>
        <dbReference type="Proteomes" id="UP001596087"/>
    </source>
</evidence>
<evidence type="ECO:0000313" key="13">
    <source>
        <dbReference type="EMBL" id="MFC5177133.1"/>
    </source>
</evidence>
<feature type="domain" description="CopC" evidence="11">
    <location>
        <begin position="24"/>
        <end position="117"/>
    </location>
</feature>
<evidence type="ECO:0000256" key="1">
    <source>
        <dbReference type="ARBA" id="ARBA00004651"/>
    </source>
</evidence>
<feature type="transmembrane region" description="Helical" evidence="9">
    <location>
        <begin position="256"/>
        <end position="275"/>
    </location>
</feature>
<dbReference type="InterPro" id="IPR014755">
    <property type="entry name" value="Cu-Rt/internalin_Ig-like"/>
</dbReference>
<comment type="subcellular location">
    <subcellularLocation>
        <location evidence="1">Cell membrane</location>
        <topology evidence="1">Multi-pass membrane protein</topology>
    </subcellularLocation>
</comment>
<keyword evidence="7" id="KW-0186">Copper</keyword>
<evidence type="ECO:0000256" key="3">
    <source>
        <dbReference type="ARBA" id="ARBA00022692"/>
    </source>
</evidence>
<feature type="transmembrane region" description="Helical" evidence="9">
    <location>
        <begin position="224"/>
        <end position="244"/>
    </location>
</feature>
<dbReference type="SUPFAM" id="SSF81296">
    <property type="entry name" value="E set domains"/>
    <property type="match status" value="1"/>
</dbReference>
<evidence type="ECO:0000259" key="11">
    <source>
        <dbReference type="Pfam" id="PF04234"/>
    </source>
</evidence>
<keyword evidence="6 9" id="KW-1133">Transmembrane helix</keyword>
<feature type="transmembrane region" description="Helical" evidence="9">
    <location>
        <begin position="143"/>
        <end position="163"/>
    </location>
</feature>
<name>A0ABW0BIV3_9ACTN</name>
<comment type="caution">
    <text evidence="13">The sequence shown here is derived from an EMBL/GenBank/DDBJ whole genome shotgun (WGS) entry which is preliminary data.</text>
</comment>
<feature type="transmembrane region" description="Helical" evidence="9">
    <location>
        <begin position="329"/>
        <end position="352"/>
    </location>
</feature>
<feature type="transmembrane region" description="Helical" evidence="9">
    <location>
        <begin position="372"/>
        <end position="393"/>
    </location>
</feature>
<dbReference type="Proteomes" id="UP001596087">
    <property type="component" value="Unassembled WGS sequence"/>
</dbReference>
<dbReference type="InterPro" id="IPR032694">
    <property type="entry name" value="CopC/D"/>
</dbReference>
<keyword evidence="14" id="KW-1185">Reference proteome</keyword>
<feature type="transmembrane region" description="Helical" evidence="9">
    <location>
        <begin position="175"/>
        <end position="193"/>
    </location>
</feature>
<dbReference type="Pfam" id="PF04234">
    <property type="entry name" value="CopC"/>
    <property type="match status" value="1"/>
</dbReference>
<evidence type="ECO:0000256" key="6">
    <source>
        <dbReference type="ARBA" id="ARBA00022989"/>
    </source>
</evidence>